<dbReference type="InterPro" id="IPR013087">
    <property type="entry name" value="Znf_C2H2_type"/>
</dbReference>
<dbReference type="PROSITE" id="PS50157">
    <property type="entry name" value="ZINC_FINGER_C2H2_2"/>
    <property type="match status" value="1"/>
</dbReference>
<feature type="domain" description="C2H2-type" evidence="2">
    <location>
        <begin position="52"/>
        <end position="80"/>
    </location>
</feature>
<dbReference type="RefSeq" id="XP_022669520.1">
    <property type="nucleotide sequence ID" value="XM_022813785.1"/>
</dbReference>
<evidence type="ECO:0000313" key="4">
    <source>
        <dbReference type="Proteomes" id="UP000594260"/>
    </source>
</evidence>
<dbReference type="EnsemblMetazoa" id="XM_022813785">
    <property type="protein sequence ID" value="XP_022669520"/>
    <property type="gene ID" value="LOC111253795"/>
</dbReference>
<reference evidence="3" key="1">
    <citation type="submission" date="2021-01" db="UniProtKB">
        <authorList>
            <consortium name="EnsemblMetazoa"/>
        </authorList>
    </citation>
    <scope>IDENTIFICATION</scope>
</reference>
<dbReference type="OrthoDB" id="6572669at2759"/>
<dbReference type="Pfam" id="PF00096">
    <property type="entry name" value="zf-C2H2"/>
    <property type="match status" value="1"/>
</dbReference>
<dbReference type="OMA" id="CIHSMSC"/>
<accession>A0A7M7KNE0</accession>
<dbReference type="InParanoid" id="A0A7M7KNE0"/>
<dbReference type="PROSITE" id="PS00028">
    <property type="entry name" value="ZINC_FINGER_C2H2_1"/>
    <property type="match status" value="2"/>
</dbReference>
<dbReference type="GeneID" id="111253795"/>
<organism evidence="3 4">
    <name type="scientific">Varroa destructor</name>
    <name type="common">Honeybee mite</name>
    <dbReference type="NCBI Taxonomy" id="109461"/>
    <lineage>
        <taxon>Eukaryota</taxon>
        <taxon>Metazoa</taxon>
        <taxon>Ecdysozoa</taxon>
        <taxon>Arthropoda</taxon>
        <taxon>Chelicerata</taxon>
        <taxon>Arachnida</taxon>
        <taxon>Acari</taxon>
        <taxon>Parasitiformes</taxon>
        <taxon>Mesostigmata</taxon>
        <taxon>Gamasina</taxon>
        <taxon>Dermanyssoidea</taxon>
        <taxon>Varroidae</taxon>
        <taxon>Varroa</taxon>
    </lineage>
</organism>
<dbReference type="PANTHER" id="PTHR33936:SF25">
    <property type="entry name" value="C2H2-TYPE DOMAIN-CONTAINING PROTEIN"/>
    <property type="match status" value="1"/>
</dbReference>
<dbReference type="PANTHER" id="PTHR33936">
    <property type="entry name" value="PROTEIN CBG17840"/>
    <property type="match status" value="1"/>
</dbReference>
<sequence>MEEKVDSQEMEFETVQLEQLGLSAEPEGAEGTHILVQEESAGDQLAAEGDLIRCTQCERSYKSRDGLRSHMRKAHRNNTTQQKASLDQVCLEVDCNAAFHSKADLCSHLENVHNIQLDQLSTLFPSIPRFYAWMEEYQETTGTRFVRTCGSKQFARTGTRMQFMCHRSGKCRGKNTMLRLRKERAHGPVKLGIQCVLHLRVLERPNGSVEVEGCVSHYGHTVEEQFMSLLPSHRCRIARFIHLGQPAHKVAELLKQLTYSASPLARLSSADVRNIEQCFGKQFTESVAVSMFAEVGRILENSPNMVLVHKPSEAEVEGLDPAEFYAVILTPQQLEMFQRYSARIAAVCADAVQQFSFSIVTLNCYVRAGEDGPLVFPLAWFITSSSEPQLYIQTFYYAVVGHTGKFNCDMFFSDDHDEYFVNFLHTFGRGKVPKKQVNLWQMRHTLELALVQHVAEPSKALTVSSCFDGLFKSPITVEEFSRNLARLQDVLVTENIPRPFVDLFDTVFVNRSLLWAPCYMGGDCATIYREFEQEHTTMTLYLDHMLMNRWGSKIVDGLISYNSPYNISSRTNSNPTPDETEVQATSKFVHRTPDGDFTVVHTGKSCQSGCESRCSCCYCIHEFSCSCWWELGNQVCDHIHAIVDYLQRSNHPDAHAVAPVSEPLSYRLPQHAEKLDLLGSELARLKETLQAPETDESFRMYMGRLRSLQNVVSGLISAAEAAGSGASSVDRNHHVVQMENRAEHCSEKASDVQSSMPSEVEAATGSGIVSELTMTHNPQMVTVAPLSKVHVIVPRNVVVDTVPQAQMEQWAANIRLHQEQFNAGQTGTELVRVVLSNAANTPAALLLSSGERAKFVAMGKRASDVTTTRVVKVIRASRE</sequence>
<dbReference type="InterPro" id="IPR052797">
    <property type="entry name" value="RegFact_GeneExpr_CellDeath"/>
</dbReference>
<keyword evidence="1" id="KW-0862">Zinc</keyword>
<evidence type="ECO:0000256" key="1">
    <source>
        <dbReference type="PROSITE-ProRule" id="PRU00042"/>
    </source>
</evidence>
<proteinExistence type="predicted"/>
<dbReference type="Proteomes" id="UP000594260">
    <property type="component" value="Unplaced"/>
</dbReference>
<protein>
    <recommendedName>
        <fullName evidence="2">C2H2-type domain-containing protein</fullName>
    </recommendedName>
</protein>
<keyword evidence="1" id="KW-0479">Metal-binding</keyword>
<keyword evidence="1" id="KW-0863">Zinc-finger</keyword>
<dbReference type="GO" id="GO:0008270">
    <property type="term" value="F:zinc ion binding"/>
    <property type="evidence" value="ECO:0007669"/>
    <property type="project" value="UniProtKB-KW"/>
</dbReference>
<dbReference type="SMART" id="SM00355">
    <property type="entry name" value="ZnF_C2H2"/>
    <property type="match status" value="2"/>
</dbReference>
<dbReference type="AlphaFoldDB" id="A0A7M7KNE0"/>
<evidence type="ECO:0000259" key="2">
    <source>
        <dbReference type="PROSITE" id="PS50157"/>
    </source>
</evidence>
<dbReference type="KEGG" id="vde:111253795"/>
<name>A0A7M7KNE0_VARDE</name>
<evidence type="ECO:0000313" key="3">
    <source>
        <dbReference type="EnsemblMetazoa" id="XP_022669520"/>
    </source>
</evidence>
<dbReference type="Gene3D" id="3.30.160.60">
    <property type="entry name" value="Classic Zinc Finger"/>
    <property type="match status" value="1"/>
</dbReference>
<keyword evidence="4" id="KW-1185">Reference proteome</keyword>